<comment type="caution">
    <text evidence="3">The sequence shown here is derived from an EMBL/GenBank/DDBJ whole genome shotgun (WGS) entry which is preliminary data.</text>
</comment>
<dbReference type="InterPro" id="IPR008927">
    <property type="entry name" value="6-PGluconate_DH-like_C_sf"/>
</dbReference>
<dbReference type="Pfam" id="PF03446">
    <property type="entry name" value="NAD_binding_2"/>
    <property type="match status" value="1"/>
</dbReference>
<dbReference type="PANTHER" id="PTHR22981">
    <property type="entry name" value="3-HYDROXYISOBUTYRATE DEHYDROGENASE-RELATED"/>
    <property type="match status" value="1"/>
</dbReference>
<dbReference type="OrthoDB" id="4333at2"/>
<reference evidence="3 4" key="1">
    <citation type="submission" date="2013-08" db="EMBL/GenBank/DDBJ databases">
        <authorList>
            <person name="Huang J."/>
            <person name="Wang G."/>
        </authorList>
    </citation>
    <scope>NUCLEOTIDE SEQUENCE [LARGE SCALE GENOMIC DNA]</scope>
    <source>
        <strain evidence="3 4">BH030004</strain>
    </source>
</reference>
<organism evidence="3 4">
    <name type="scientific">Pontibacillus marinus BH030004 = DSM 16465</name>
    <dbReference type="NCBI Taxonomy" id="1385511"/>
    <lineage>
        <taxon>Bacteria</taxon>
        <taxon>Bacillati</taxon>
        <taxon>Bacillota</taxon>
        <taxon>Bacilli</taxon>
        <taxon>Bacillales</taxon>
        <taxon>Bacillaceae</taxon>
        <taxon>Pontibacillus</taxon>
    </lineage>
</organism>
<dbReference type="InterPro" id="IPR013328">
    <property type="entry name" value="6PGD_dom2"/>
</dbReference>
<protein>
    <submittedName>
        <fullName evidence="3">3-hydroxyisobutyrate dehydrogenase</fullName>
    </submittedName>
</protein>
<evidence type="ECO:0000259" key="2">
    <source>
        <dbReference type="Pfam" id="PF09130"/>
    </source>
</evidence>
<dbReference type="InterPro" id="IPR036291">
    <property type="entry name" value="NAD(P)-bd_dom_sf"/>
</dbReference>
<dbReference type="GO" id="GO:0050661">
    <property type="term" value="F:NADP binding"/>
    <property type="evidence" value="ECO:0007669"/>
    <property type="project" value="InterPro"/>
</dbReference>
<evidence type="ECO:0000259" key="1">
    <source>
        <dbReference type="Pfam" id="PF03446"/>
    </source>
</evidence>
<accession>A0A0A5GEK3</accession>
<evidence type="ECO:0000313" key="4">
    <source>
        <dbReference type="Proteomes" id="UP000030403"/>
    </source>
</evidence>
<dbReference type="GO" id="GO:0006574">
    <property type="term" value="P:L-valine catabolic process"/>
    <property type="evidence" value="ECO:0007669"/>
    <property type="project" value="TreeGrafter"/>
</dbReference>
<dbReference type="STRING" id="1385511.GCA_000425225_01626"/>
<name>A0A0A5GEK3_9BACI</name>
<dbReference type="InterPro" id="IPR006115">
    <property type="entry name" value="6PGDH_NADP-bd"/>
</dbReference>
<dbReference type="RefSeq" id="WP_027448495.1">
    <property type="nucleotide sequence ID" value="NZ_AVPF01000007.1"/>
</dbReference>
<sequence>MKIGFIGFGEVGYEMSKGLLEDGVKEVFAYDPLYDQDFVKEKANSVGVKLVSSPERVLQPEVDVVIVAVPAHHAYNAWDNIYKHLNDNILCIDVSTASAKVKTEIYEKLLNKEKKFVDAALMGPLQVHKHRVPIIASGDGVDLFIKLMGPYNMNIEKVSEVLGDATNIKFTRSIFMKGVSALLFEVLELAQDLNIGDRVVNSISATIDEKPFEEIINRLITGTAIHSERRVIEMENVINLLDENNKMPVMTNATKQKLISLTEHELKNKFDNQTPEDWKLVIEKINKKVCEENESV</sequence>
<dbReference type="Gene3D" id="3.40.50.720">
    <property type="entry name" value="NAD(P)-binding Rossmann-like Domain"/>
    <property type="match status" value="1"/>
</dbReference>
<gene>
    <name evidence="3" type="ORF">N783_16730</name>
</gene>
<dbReference type="SUPFAM" id="SSF48179">
    <property type="entry name" value="6-phosphogluconate dehydrogenase C-terminal domain-like"/>
    <property type="match status" value="1"/>
</dbReference>
<dbReference type="Proteomes" id="UP000030403">
    <property type="component" value="Unassembled WGS sequence"/>
</dbReference>
<keyword evidence="4" id="KW-1185">Reference proteome</keyword>
<dbReference type="InterPro" id="IPR015814">
    <property type="entry name" value="Pgluconate_DH_NAD-bd_C"/>
</dbReference>
<dbReference type="eggNOG" id="COG2084">
    <property type="taxonomic scope" value="Bacteria"/>
</dbReference>
<dbReference type="GO" id="GO:0008442">
    <property type="term" value="F:3-hydroxyisobutyrate dehydrogenase activity"/>
    <property type="evidence" value="ECO:0007669"/>
    <property type="project" value="TreeGrafter"/>
</dbReference>
<dbReference type="PANTHER" id="PTHR22981:SF84">
    <property type="entry name" value="3-HYDROXYISOBUTYRATE DEHYDROGENASE"/>
    <property type="match status" value="1"/>
</dbReference>
<dbReference type="Gene3D" id="1.10.1040.10">
    <property type="entry name" value="N-(1-d-carboxylethyl)-l-norvaline Dehydrogenase, domain 2"/>
    <property type="match status" value="1"/>
</dbReference>
<dbReference type="AlphaFoldDB" id="A0A0A5GEK3"/>
<dbReference type="EMBL" id="AVPF01000007">
    <property type="protein sequence ID" value="KGX90424.1"/>
    <property type="molecule type" value="Genomic_DNA"/>
</dbReference>
<dbReference type="Pfam" id="PF09130">
    <property type="entry name" value="DUF1932"/>
    <property type="match status" value="1"/>
</dbReference>
<evidence type="ECO:0000313" key="3">
    <source>
        <dbReference type="EMBL" id="KGX90424.1"/>
    </source>
</evidence>
<feature type="domain" description="6-phosphogluconate dehydrogenase NADP-binding" evidence="1">
    <location>
        <begin position="2"/>
        <end position="129"/>
    </location>
</feature>
<dbReference type="SUPFAM" id="SSF51735">
    <property type="entry name" value="NAD(P)-binding Rossmann-fold domains"/>
    <property type="match status" value="1"/>
</dbReference>
<proteinExistence type="predicted"/>
<feature type="domain" description="Phosphogluconate dehydrogenase NAD-binding putative C-terminal" evidence="2">
    <location>
        <begin position="190"/>
        <end position="257"/>
    </location>
</feature>